<protein>
    <submittedName>
        <fullName evidence="2">Uncharacterized protein</fullName>
    </submittedName>
</protein>
<sequence length="160" mass="17838">MVRLWREIGSVEFDDGAYWLVFWAVLVTFCIIPAIVFSCADGVSKEKSATTNDTELYGGAGCAAGCGAACHPTLNGSFMQHQTTVNGHRMHSKQPLHKDSGTYHSILNSFPENKNLTAFRSCNLKSHKDLEYRRLEDDIGFPLDSYLQRTNMVSPTLMQT</sequence>
<evidence type="ECO:0000313" key="2">
    <source>
        <dbReference type="EMBL" id="KAK9925819.1"/>
    </source>
</evidence>
<organism evidence="2 3">
    <name type="scientific">Rubus argutus</name>
    <name type="common">Southern blackberry</name>
    <dbReference type="NCBI Taxonomy" id="59490"/>
    <lineage>
        <taxon>Eukaryota</taxon>
        <taxon>Viridiplantae</taxon>
        <taxon>Streptophyta</taxon>
        <taxon>Embryophyta</taxon>
        <taxon>Tracheophyta</taxon>
        <taxon>Spermatophyta</taxon>
        <taxon>Magnoliopsida</taxon>
        <taxon>eudicotyledons</taxon>
        <taxon>Gunneridae</taxon>
        <taxon>Pentapetalae</taxon>
        <taxon>rosids</taxon>
        <taxon>fabids</taxon>
        <taxon>Rosales</taxon>
        <taxon>Rosaceae</taxon>
        <taxon>Rosoideae</taxon>
        <taxon>Rosoideae incertae sedis</taxon>
        <taxon>Rubus</taxon>
    </lineage>
</organism>
<dbReference type="PANTHER" id="PTHR37199:SF2">
    <property type="entry name" value="MEMBRANE LIPOPROTEIN"/>
    <property type="match status" value="1"/>
</dbReference>
<gene>
    <name evidence="2" type="ORF">M0R45_023084</name>
</gene>
<dbReference type="EMBL" id="JBEDUW010000005">
    <property type="protein sequence ID" value="KAK9925819.1"/>
    <property type="molecule type" value="Genomic_DNA"/>
</dbReference>
<dbReference type="AlphaFoldDB" id="A0AAW1WP78"/>
<comment type="caution">
    <text evidence="2">The sequence shown here is derived from an EMBL/GenBank/DDBJ whole genome shotgun (WGS) entry which is preliminary data.</text>
</comment>
<accession>A0AAW1WP78</accession>
<keyword evidence="1" id="KW-0812">Transmembrane</keyword>
<feature type="transmembrane region" description="Helical" evidence="1">
    <location>
        <begin position="20"/>
        <end position="40"/>
    </location>
</feature>
<reference evidence="2 3" key="1">
    <citation type="journal article" date="2023" name="G3 (Bethesda)">
        <title>A chromosome-length genome assembly and annotation of blackberry (Rubus argutus, cv. 'Hillquist').</title>
        <authorList>
            <person name="Bruna T."/>
            <person name="Aryal R."/>
            <person name="Dudchenko O."/>
            <person name="Sargent D.J."/>
            <person name="Mead D."/>
            <person name="Buti M."/>
            <person name="Cavallini A."/>
            <person name="Hytonen T."/>
            <person name="Andres J."/>
            <person name="Pham M."/>
            <person name="Weisz D."/>
            <person name="Mascagni F."/>
            <person name="Usai G."/>
            <person name="Natali L."/>
            <person name="Bassil N."/>
            <person name="Fernandez G.E."/>
            <person name="Lomsadze A."/>
            <person name="Armour M."/>
            <person name="Olukolu B."/>
            <person name="Poorten T."/>
            <person name="Britton C."/>
            <person name="Davik J."/>
            <person name="Ashrafi H."/>
            <person name="Aiden E.L."/>
            <person name="Borodovsky M."/>
            <person name="Worthington M."/>
        </authorList>
    </citation>
    <scope>NUCLEOTIDE SEQUENCE [LARGE SCALE GENOMIC DNA]</scope>
    <source>
        <strain evidence="2">PI 553951</strain>
    </source>
</reference>
<keyword evidence="3" id="KW-1185">Reference proteome</keyword>
<keyword evidence="1" id="KW-0472">Membrane</keyword>
<dbReference type="PANTHER" id="PTHR37199">
    <property type="entry name" value="TRANSMEMBRANE PROTEIN"/>
    <property type="match status" value="1"/>
</dbReference>
<evidence type="ECO:0000256" key="1">
    <source>
        <dbReference type="SAM" id="Phobius"/>
    </source>
</evidence>
<name>A0AAW1WP78_RUBAR</name>
<keyword evidence="1" id="KW-1133">Transmembrane helix</keyword>
<proteinExistence type="predicted"/>
<evidence type="ECO:0000313" key="3">
    <source>
        <dbReference type="Proteomes" id="UP001457282"/>
    </source>
</evidence>
<dbReference type="Proteomes" id="UP001457282">
    <property type="component" value="Unassembled WGS sequence"/>
</dbReference>